<dbReference type="RefSeq" id="WP_220191522.1">
    <property type="nucleotide sequence ID" value="NZ_BNJF01000001.1"/>
</dbReference>
<dbReference type="PANTHER" id="PTHR43304">
    <property type="entry name" value="PHYTOCHROME-LIKE PROTEIN CPH1"/>
    <property type="match status" value="1"/>
</dbReference>
<dbReference type="InterPro" id="IPR001610">
    <property type="entry name" value="PAC"/>
</dbReference>
<dbReference type="InterPro" id="IPR013655">
    <property type="entry name" value="PAS_fold_3"/>
</dbReference>
<evidence type="ECO:0000256" key="3">
    <source>
        <dbReference type="ARBA" id="ARBA00022553"/>
    </source>
</evidence>
<dbReference type="InterPro" id="IPR000700">
    <property type="entry name" value="PAS-assoc_C"/>
</dbReference>
<dbReference type="PROSITE" id="PS50112">
    <property type="entry name" value="PAS"/>
    <property type="match status" value="5"/>
</dbReference>
<dbReference type="SMART" id="SM00387">
    <property type="entry name" value="HATPase_c"/>
    <property type="match status" value="1"/>
</dbReference>
<sequence length="973" mass="110719">MTFNPQNEESLTHTSQCALLNMFEHLPDALYCIDDAETIVYVNARAQTITRVPQEQLLGQPFWHSVPQLMSATLYQAVRKTRQTQEPTEVEYWSSVLTAWLHVQLTPTIGGIILQFHEIKAAPQHLKTVTPNLHLNANTCKGLHVRIAYLTSEGIVLENNDEHFDGTHIRREEVLGKSIAETSWWSSSPTTQEQIHAAITQASGGDTVHLETIIHPTEEVDLHLEATIAPNLDVNQHITSLVIVEIAYPAYNRDETDISALIDAIPQLAWTGKPDGTVDYCNKRWRAYTGLNCQEAQGDGWKQCTHPDDLQHVLSVWLHAIQTGMPYEVEQRLRNGATGEYRWFLMQATPYTDEQGTILKYVGTCTDIDDKKRREDKLRDLVNAIPQLVWIAGPDGSILYNNQRLIDYQAKTLQQVRGEGWMTCVHPDDQQRVQQVWQASIQTGQPYEVEHRMQDGTTGEYRWFLVRGVPQRNAEGAIIYWFGTCTDINKQKQAEQQLKESQENLRVLAETLPHLVWGTGPDGLSDYFNQRFYDYIGATWEQLHGYGWSQFVHPEDRERTLAARAQALCTGLPYDVAYRFRSGHAGIYRWFLARAMPVRDDTGRIVRWFGTCTDIEEQKRTEEALRESQEQASILMNSSIIGINIADGERIMDANDTYLRLTGYTREDLHAGKISWMDMTPPEYLERTQKAHQELATQRTMTPYEKEYICKDGSRLPVLVGRVALQHHPSQTIGFLLDNSARKELEQRRDAFISMASHELKTPLTALKMQAQLVRKRLERQSHHEAATLISRIDGPIKQLERLVGELLDVSKIQAGRLEYLHEEVDLNALLHEVTDTMQQIQTTHTIQVRGETPCLLIGDRDRLGQVFINLISNAIKYSPGAEKVEVDLITSSETATIRVHDYGLGIPQEQRDKIFERFYRVSGPNQKAIPGLGMGLYIVAEIVRHHGGTLAVESAVGKGSTFQVTLPRKRES</sequence>
<feature type="domain" description="PAS" evidence="8">
    <location>
        <begin position="374"/>
        <end position="444"/>
    </location>
</feature>
<dbReference type="EC" id="2.7.13.3" evidence="2"/>
<feature type="domain" description="PAC" evidence="9">
    <location>
        <begin position="447"/>
        <end position="500"/>
    </location>
</feature>
<keyword evidence="6" id="KW-0902">Two-component regulatory system</keyword>
<dbReference type="Pfam" id="PF08447">
    <property type="entry name" value="PAS_3"/>
    <property type="match status" value="4"/>
</dbReference>
<dbReference type="FunFam" id="3.30.450.20:FF:000099">
    <property type="entry name" value="Sensory box sensor histidine kinase"/>
    <property type="match status" value="3"/>
</dbReference>
<dbReference type="PRINTS" id="PR00344">
    <property type="entry name" value="BCTRLSENSOR"/>
</dbReference>
<keyword evidence="5" id="KW-0418">Kinase</keyword>
<dbReference type="SUPFAM" id="SSF55785">
    <property type="entry name" value="PYP-like sensor domain (PAS domain)"/>
    <property type="match status" value="6"/>
</dbReference>
<dbReference type="SMART" id="SM00091">
    <property type="entry name" value="PAS"/>
    <property type="match status" value="6"/>
</dbReference>
<evidence type="ECO:0000259" key="8">
    <source>
        <dbReference type="PROSITE" id="PS50112"/>
    </source>
</evidence>
<dbReference type="CDD" id="cd00075">
    <property type="entry name" value="HATPase"/>
    <property type="match status" value="1"/>
</dbReference>
<dbReference type="InterPro" id="IPR005467">
    <property type="entry name" value="His_kinase_dom"/>
</dbReference>
<dbReference type="PROSITE" id="PS50109">
    <property type="entry name" value="HIS_KIN"/>
    <property type="match status" value="1"/>
</dbReference>
<gene>
    <name evidence="10" type="ORF">KSX_00780</name>
</gene>
<evidence type="ECO:0000256" key="2">
    <source>
        <dbReference type="ARBA" id="ARBA00012438"/>
    </source>
</evidence>
<dbReference type="SMART" id="SM00086">
    <property type="entry name" value="PAC"/>
    <property type="match status" value="4"/>
</dbReference>
<evidence type="ECO:0000256" key="5">
    <source>
        <dbReference type="ARBA" id="ARBA00022777"/>
    </source>
</evidence>
<dbReference type="InterPro" id="IPR036097">
    <property type="entry name" value="HisK_dim/P_sf"/>
</dbReference>
<dbReference type="Pfam" id="PF00989">
    <property type="entry name" value="PAS"/>
    <property type="match status" value="1"/>
</dbReference>
<dbReference type="InterPro" id="IPR000014">
    <property type="entry name" value="PAS"/>
</dbReference>
<name>A0A8J3MR38_9CHLR</name>
<accession>A0A8J3MR38</accession>
<dbReference type="InterPro" id="IPR013767">
    <property type="entry name" value="PAS_fold"/>
</dbReference>
<dbReference type="Gene3D" id="3.30.565.10">
    <property type="entry name" value="Histidine kinase-like ATPase, C-terminal domain"/>
    <property type="match status" value="1"/>
</dbReference>
<feature type="domain" description="PAS" evidence="8">
    <location>
        <begin position="15"/>
        <end position="60"/>
    </location>
</feature>
<dbReference type="InterPro" id="IPR003594">
    <property type="entry name" value="HATPase_dom"/>
</dbReference>
<dbReference type="InterPro" id="IPR052162">
    <property type="entry name" value="Sensor_kinase/Photoreceptor"/>
</dbReference>
<evidence type="ECO:0000256" key="4">
    <source>
        <dbReference type="ARBA" id="ARBA00022679"/>
    </source>
</evidence>
<dbReference type="SUPFAM" id="SSF47384">
    <property type="entry name" value="Homodimeric domain of signal transducing histidine kinase"/>
    <property type="match status" value="1"/>
</dbReference>
<dbReference type="InterPro" id="IPR036890">
    <property type="entry name" value="HATPase_C_sf"/>
</dbReference>
<comment type="catalytic activity">
    <reaction evidence="1">
        <text>ATP + protein L-histidine = ADP + protein N-phospho-L-histidine.</text>
        <dbReference type="EC" id="2.7.13.3"/>
    </reaction>
</comment>
<feature type="domain" description="PAS" evidence="8">
    <location>
        <begin position="501"/>
        <end position="571"/>
    </location>
</feature>
<dbReference type="PANTHER" id="PTHR43304:SF1">
    <property type="entry name" value="PAC DOMAIN-CONTAINING PROTEIN"/>
    <property type="match status" value="1"/>
</dbReference>
<proteinExistence type="predicted"/>
<feature type="domain" description="PAS" evidence="8">
    <location>
        <begin position="646"/>
        <end position="699"/>
    </location>
</feature>
<evidence type="ECO:0000259" key="9">
    <source>
        <dbReference type="PROSITE" id="PS50113"/>
    </source>
</evidence>
<feature type="domain" description="Histidine kinase" evidence="7">
    <location>
        <begin position="755"/>
        <end position="971"/>
    </location>
</feature>
<evidence type="ECO:0000313" key="10">
    <source>
        <dbReference type="EMBL" id="GHO41915.1"/>
    </source>
</evidence>
<evidence type="ECO:0000313" key="11">
    <source>
        <dbReference type="Proteomes" id="UP000612362"/>
    </source>
</evidence>
<dbReference type="InterPro" id="IPR003661">
    <property type="entry name" value="HisK_dim/P_dom"/>
</dbReference>
<dbReference type="AlphaFoldDB" id="A0A8J3MR38"/>
<evidence type="ECO:0000259" key="7">
    <source>
        <dbReference type="PROSITE" id="PS50109"/>
    </source>
</evidence>
<dbReference type="SUPFAM" id="SSF55874">
    <property type="entry name" value="ATPase domain of HSP90 chaperone/DNA topoisomerase II/histidine kinase"/>
    <property type="match status" value="1"/>
</dbReference>
<dbReference type="FunFam" id="3.30.565.10:FF:000006">
    <property type="entry name" value="Sensor histidine kinase WalK"/>
    <property type="match status" value="1"/>
</dbReference>
<feature type="domain" description="PAS" evidence="8">
    <location>
        <begin position="254"/>
        <end position="324"/>
    </location>
</feature>
<organism evidence="10 11">
    <name type="scientific">Ktedonospora formicarum</name>
    <dbReference type="NCBI Taxonomy" id="2778364"/>
    <lineage>
        <taxon>Bacteria</taxon>
        <taxon>Bacillati</taxon>
        <taxon>Chloroflexota</taxon>
        <taxon>Ktedonobacteria</taxon>
        <taxon>Ktedonobacterales</taxon>
        <taxon>Ktedonobacteraceae</taxon>
        <taxon>Ktedonospora</taxon>
    </lineage>
</organism>
<reference evidence="10" key="1">
    <citation type="submission" date="2020-10" db="EMBL/GenBank/DDBJ databases">
        <title>Taxonomic study of unclassified bacteria belonging to the class Ktedonobacteria.</title>
        <authorList>
            <person name="Yabe S."/>
            <person name="Wang C.M."/>
            <person name="Zheng Y."/>
            <person name="Sakai Y."/>
            <person name="Cavaletti L."/>
            <person name="Monciardini P."/>
            <person name="Donadio S."/>
        </authorList>
    </citation>
    <scope>NUCLEOTIDE SEQUENCE</scope>
    <source>
        <strain evidence="10">SOSP1-1</strain>
    </source>
</reference>
<feature type="domain" description="PAC" evidence="9">
    <location>
        <begin position="574"/>
        <end position="627"/>
    </location>
</feature>
<keyword evidence="4" id="KW-0808">Transferase</keyword>
<dbReference type="CDD" id="cd00082">
    <property type="entry name" value="HisKA"/>
    <property type="match status" value="1"/>
</dbReference>
<dbReference type="Pfam" id="PF02518">
    <property type="entry name" value="HATPase_c"/>
    <property type="match status" value="1"/>
</dbReference>
<dbReference type="GO" id="GO:0000155">
    <property type="term" value="F:phosphorelay sensor kinase activity"/>
    <property type="evidence" value="ECO:0007669"/>
    <property type="project" value="InterPro"/>
</dbReference>
<keyword evidence="11" id="KW-1185">Reference proteome</keyword>
<evidence type="ECO:0000256" key="6">
    <source>
        <dbReference type="ARBA" id="ARBA00023012"/>
    </source>
</evidence>
<dbReference type="PROSITE" id="PS50113">
    <property type="entry name" value="PAC"/>
    <property type="match status" value="3"/>
</dbReference>
<protein>
    <recommendedName>
        <fullName evidence="2">histidine kinase</fullName>
        <ecNumber evidence="2">2.7.13.3</ecNumber>
    </recommendedName>
</protein>
<keyword evidence="3" id="KW-0597">Phosphoprotein</keyword>
<dbReference type="NCBIfam" id="TIGR00229">
    <property type="entry name" value="sensory_box"/>
    <property type="match status" value="5"/>
</dbReference>
<dbReference type="InterPro" id="IPR035965">
    <property type="entry name" value="PAS-like_dom_sf"/>
</dbReference>
<evidence type="ECO:0000256" key="1">
    <source>
        <dbReference type="ARBA" id="ARBA00000085"/>
    </source>
</evidence>
<dbReference type="Pfam" id="PF00512">
    <property type="entry name" value="HisKA"/>
    <property type="match status" value="1"/>
</dbReference>
<dbReference type="CDD" id="cd00130">
    <property type="entry name" value="PAS"/>
    <property type="match status" value="5"/>
</dbReference>
<dbReference type="SMART" id="SM00388">
    <property type="entry name" value="HisKA"/>
    <property type="match status" value="1"/>
</dbReference>
<dbReference type="EMBL" id="BNJF01000001">
    <property type="protein sequence ID" value="GHO41915.1"/>
    <property type="molecule type" value="Genomic_DNA"/>
</dbReference>
<comment type="caution">
    <text evidence="10">The sequence shown here is derived from an EMBL/GenBank/DDBJ whole genome shotgun (WGS) entry which is preliminary data.</text>
</comment>
<dbReference type="GO" id="GO:0006355">
    <property type="term" value="P:regulation of DNA-templated transcription"/>
    <property type="evidence" value="ECO:0007669"/>
    <property type="project" value="InterPro"/>
</dbReference>
<dbReference type="Gene3D" id="1.10.287.130">
    <property type="match status" value="1"/>
</dbReference>
<dbReference type="Gene3D" id="3.30.450.20">
    <property type="entry name" value="PAS domain"/>
    <property type="match status" value="6"/>
</dbReference>
<dbReference type="InterPro" id="IPR004358">
    <property type="entry name" value="Sig_transdc_His_kin-like_C"/>
</dbReference>
<dbReference type="Proteomes" id="UP000612362">
    <property type="component" value="Unassembled WGS sequence"/>
</dbReference>
<feature type="domain" description="PAC" evidence="9">
    <location>
        <begin position="327"/>
        <end position="380"/>
    </location>
</feature>
<dbReference type="Pfam" id="PF13426">
    <property type="entry name" value="PAS_9"/>
    <property type="match status" value="1"/>
</dbReference>